<organism evidence="1 2">
    <name type="scientific">Streptomyces atrovirens</name>
    <dbReference type="NCBI Taxonomy" id="285556"/>
    <lineage>
        <taxon>Bacteria</taxon>
        <taxon>Bacillati</taxon>
        <taxon>Actinomycetota</taxon>
        <taxon>Actinomycetes</taxon>
        <taxon>Kitasatosporales</taxon>
        <taxon>Streptomycetaceae</taxon>
        <taxon>Streptomyces</taxon>
    </lineage>
</organism>
<dbReference type="RefSeq" id="WP_344555746.1">
    <property type="nucleotide sequence ID" value="NZ_BAAATG010000004.1"/>
</dbReference>
<proteinExistence type="predicted"/>
<dbReference type="SUPFAM" id="SSF48371">
    <property type="entry name" value="ARM repeat"/>
    <property type="match status" value="1"/>
</dbReference>
<sequence>MDHVLRGLAANPNLPPGLVDRLIGIADDDLAAELAARADLSRTQTTALVARGDEIAARLAYEGRLTASDVDPLVQPRAALALLDQGAGRPEWARLLASDPDPERREKLAACPDLPPDVVATLGADPEIRVVAELALWTTAPDTAARFAEHPHAEVRCAVAANEKTPPAVLAVLAGPADGTGPPPARRCLVCDRERTPFVHDPSCPRTDCDLPPGASCDGSHESTVRDMRQRAVCNPATPVDAVLRFAEHPSMVVRGALAARPDLPAHVLRRLAEDPVPGVRAALAENPAIDETLMRVLATDNGHDVRRRLAHNPDVPLDVLTHLAGATRIGPVLLPRIAGASPAEIASLAASPVPGARMLVAARRDLPPGIRDALAADPDAKVVASVAPHPGLSEACLRAMADRHGGRVVAGVAANPDAPSALLEDLARPQRAVRRALRDIARHRNATARALLPCLADARARRVAAGHPALPERTIVELLDDDRQVAGAAAANPSLPGAVMSRLVLRATAGAS</sequence>
<keyword evidence="2" id="KW-1185">Reference proteome</keyword>
<dbReference type="Proteomes" id="UP001596035">
    <property type="component" value="Unassembled WGS sequence"/>
</dbReference>
<evidence type="ECO:0000313" key="1">
    <source>
        <dbReference type="EMBL" id="MFC5243247.1"/>
    </source>
</evidence>
<dbReference type="EMBL" id="JBHSKN010000025">
    <property type="protein sequence ID" value="MFC5243247.1"/>
    <property type="molecule type" value="Genomic_DNA"/>
</dbReference>
<dbReference type="Gene3D" id="1.25.10.10">
    <property type="entry name" value="Leucine-rich Repeat Variant"/>
    <property type="match status" value="3"/>
</dbReference>
<evidence type="ECO:0008006" key="3">
    <source>
        <dbReference type="Google" id="ProtNLM"/>
    </source>
</evidence>
<evidence type="ECO:0000313" key="2">
    <source>
        <dbReference type="Proteomes" id="UP001596035"/>
    </source>
</evidence>
<gene>
    <name evidence="1" type="ORF">ACFPWV_25635</name>
</gene>
<accession>A0ABW0DWN2</accession>
<protein>
    <recommendedName>
        <fullName evidence="3">Leucine rich repeat variant</fullName>
    </recommendedName>
</protein>
<reference evidence="2" key="1">
    <citation type="journal article" date="2019" name="Int. J. Syst. Evol. Microbiol.">
        <title>The Global Catalogue of Microorganisms (GCM) 10K type strain sequencing project: providing services to taxonomists for standard genome sequencing and annotation.</title>
        <authorList>
            <consortium name="The Broad Institute Genomics Platform"/>
            <consortium name="The Broad Institute Genome Sequencing Center for Infectious Disease"/>
            <person name="Wu L."/>
            <person name="Ma J."/>
        </authorList>
    </citation>
    <scope>NUCLEOTIDE SEQUENCE [LARGE SCALE GENOMIC DNA]</scope>
    <source>
        <strain evidence="2">CGMCC 4.7131</strain>
    </source>
</reference>
<comment type="caution">
    <text evidence="1">The sequence shown here is derived from an EMBL/GenBank/DDBJ whole genome shotgun (WGS) entry which is preliminary data.</text>
</comment>
<dbReference type="InterPro" id="IPR011989">
    <property type="entry name" value="ARM-like"/>
</dbReference>
<name>A0ABW0DWN2_9ACTN</name>
<dbReference type="InterPro" id="IPR016024">
    <property type="entry name" value="ARM-type_fold"/>
</dbReference>